<dbReference type="Gene3D" id="1.25.10.10">
    <property type="entry name" value="Leucine-rich Repeat Variant"/>
    <property type="match status" value="1"/>
</dbReference>
<comment type="caution">
    <text evidence="10">The sequence shown here is derived from an EMBL/GenBank/DDBJ whole genome shotgun (WGS) entry which is preliminary data.</text>
</comment>
<evidence type="ECO:0000259" key="9">
    <source>
        <dbReference type="PROSITE" id="PS50303"/>
    </source>
</evidence>
<evidence type="ECO:0000256" key="1">
    <source>
        <dbReference type="ARBA" id="ARBA00004496"/>
    </source>
</evidence>
<protein>
    <recommendedName>
        <fullName evidence="9">PUM-HD domain-containing protein</fullName>
    </recommendedName>
</protein>
<dbReference type="CDD" id="cd07920">
    <property type="entry name" value="Pumilio"/>
    <property type="match status" value="1"/>
</dbReference>
<dbReference type="EMBL" id="CAKOAT010341821">
    <property type="protein sequence ID" value="CAH8362817.1"/>
    <property type="molecule type" value="Genomic_DNA"/>
</dbReference>
<keyword evidence="11" id="KW-1185">Reference proteome</keyword>
<feature type="repeat" description="Pumilio" evidence="7">
    <location>
        <begin position="288"/>
        <end position="323"/>
    </location>
</feature>
<dbReference type="FunFam" id="1.25.10.10:FF:000237">
    <property type="entry name" value="Pumilio homolog 9"/>
    <property type="match status" value="1"/>
</dbReference>
<keyword evidence="3" id="KW-0677">Repeat</keyword>
<feature type="repeat" description="Pumilio" evidence="7">
    <location>
        <begin position="508"/>
        <end position="543"/>
    </location>
</feature>
<keyword evidence="5" id="KW-0694">RNA-binding</keyword>
<evidence type="ECO:0000256" key="6">
    <source>
        <dbReference type="ARBA" id="ARBA00058490"/>
    </source>
</evidence>
<sequence>MDQRRYEPEFDEFEKLLLEIPKVTSGNEYSPFPVCLSSSRSAPSIKKPAPFQEQHLHLPGDYAFTSSLSQGNLNFGISNQTPENPQHMFSHSYHSPPCVHDKFDSRKLDPHMFRKLQHVGCFPSVSPPQPQRYMTSSLPHHQALDQSHINWRNTEEERLNQQEEQQYMPVNPHYLYLCNNNNYPLMDTSPRQNHSQYHRPKQSNNLFCIGEDGEERSVDGARKRMYYPEKLLVRSPLGVNTAKVIKYGSGEDSQNRRLCLQNHQLGEDISMSLNNLTLQPPKFFSLAEARGKIYYMAKDQHGCRFLQRKFAERDVKDIEMIFNEIIDYISELMVDPFGNYLVQKLLEVCNDDQRMRIVHYISRKPGLLIKISCDMHGTRVVQKIVETVKRQEEISVIISALRHGIVTLMKNVNGNHVVQRCLQYLLPHCTKFLFGAAMTHCVELATDRHGCCVLQKCIGYFEGEQKDRLVSEIASNALLLSQDPFGNYALQYVFELHLEWAVNEILEQLEGNYTELSMQKCSSNVVEKCLTLADDKHQARIIRELIAYGRLDQVMLDPYGNYVIQAALKHSKVTLKETKSQLLVDLDSVSNDERLLQGSLHGLLVDAIKVYISSLRTSPYERHGVPRRHSDVRSSFIGRDLSGITVDSAVGSNQKRRDVAARLLFSASTVGSIRVMVLELYMSSTSRDDDDDLDNDEVYGSSSSTSIVNHHNYYHLRLE</sequence>
<evidence type="ECO:0000256" key="5">
    <source>
        <dbReference type="ARBA" id="ARBA00022884"/>
    </source>
</evidence>
<dbReference type="SMART" id="SM00025">
    <property type="entry name" value="Pumilio"/>
    <property type="match status" value="8"/>
</dbReference>
<evidence type="ECO:0000313" key="11">
    <source>
        <dbReference type="Proteomes" id="UP001642260"/>
    </source>
</evidence>
<comment type="subcellular location">
    <subcellularLocation>
        <location evidence="1">Cytoplasm</location>
    </subcellularLocation>
</comment>
<dbReference type="PANTHER" id="PTHR12537">
    <property type="entry name" value="RNA BINDING PROTEIN PUMILIO-RELATED"/>
    <property type="match status" value="1"/>
</dbReference>
<feature type="repeat" description="Pumilio" evidence="7">
    <location>
        <begin position="324"/>
        <end position="359"/>
    </location>
</feature>
<feature type="region of interest" description="Disordered" evidence="8">
    <location>
        <begin position="686"/>
        <end position="705"/>
    </location>
</feature>
<dbReference type="InterPro" id="IPR033133">
    <property type="entry name" value="PUM-HD"/>
</dbReference>
<dbReference type="InterPro" id="IPR016024">
    <property type="entry name" value="ARM-type_fold"/>
</dbReference>
<evidence type="ECO:0000313" key="10">
    <source>
        <dbReference type="EMBL" id="CAH8362817.1"/>
    </source>
</evidence>
<comment type="function">
    <text evidence="6">Sequence-specific RNA-binding protein that regulates translation and mRNA stability by binding the 3'-UTR of target mRNAs.</text>
</comment>
<dbReference type="GO" id="GO:0006417">
    <property type="term" value="P:regulation of translation"/>
    <property type="evidence" value="ECO:0007669"/>
    <property type="project" value="UniProtKB-KW"/>
</dbReference>
<dbReference type="InterPro" id="IPR033712">
    <property type="entry name" value="Pumilio_RNA-bd"/>
</dbReference>
<feature type="compositionally biased region" description="Acidic residues" evidence="8">
    <location>
        <begin position="688"/>
        <end position="697"/>
    </location>
</feature>
<dbReference type="PROSITE" id="PS50303">
    <property type="entry name" value="PUM_HD"/>
    <property type="match status" value="1"/>
</dbReference>
<feature type="repeat" description="Pumilio" evidence="7">
    <location>
        <begin position="436"/>
        <end position="471"/>
    </location>
</feature>
<dbReference type="InterPro" id="IPR001313">
    <property type="entry name" value="Pumilio_RNA-bd_rpt"/>
</dbReference>
<feature type="repeat" description="Pumilio" evidence="7">
    <location>
        <begin position="472"/>
        <end position="507"/>
    </location>
</feature>
<accession>A0ABC8KUA3</accession>
<keyword evidence="2" id="KW-0963">Cytoplasm</keyword>
<feature type="domain" description="PUM-HD" evidence="9">
    <location>
        <begin position="265"/>
        <end position="632"/>
    </location>
</feature>
<dbReference type="Pfam" id="PF00806">
    <property type="entry name" value="PUF"/>
    <property type="match status" value="8"/>
</dbReference>
<name>A0ABC8KUA3_ERUVS</name>
<dbReference type="PANTHER" id="PTHR12537:SF147">
    <property type="entry name" value="PUMILIO HOMOLOG 12"/>
    <property type="match status" value="1"/>
</dbReference>
<dbReference type="GO" id="GO:0005737">
    <property type="term" value="C:cytoplasm"/>
    <property type="evidence" value="ECO:0007669"/>
    <property type="project" value="UniProtKB-SubCell"/>
</dbReference>
<evidence type="ECO:0000256" key="8">
    <source>
        <dbReference type="SAM" id="MobiDB-lite"/>
    </source>
</evidence>
<dbReference type="InterPro" id="IPR011989">
    <property type="entry name" value="ARM-like"/>
</dbReference>
<evidence type="ECO:0000256" key="3">
    <source>
        <dbReference type="ARBA" id="ARBA00022737"/>
    </source>
</evidence>
<proteinExistence type="predicted"/>
<dbReference type="Proteomes" id="UP001642260">
    <property type="component" value="Unassembled WGS sequence"/>
</dbReference>
<reference evidence="10 11" key="1">
    <citation type="submission" date="2022-03" db="EMBL/GenBank/DDBJ databases">
        <authorList>
            <person name="Macdonald S."/>
            <person name="Ahmed S."/>
            <person name="Newling K."/>
        </authorList>
    </citation>
    <scope>NUCLEOTIDE SEQUENCE [LARGE SCALE GENOMIC DNA]</scope>
</reference>
<dbReference type="GO" id="GO:0003723">
    <property type="term" value="F:RNA binding"/>
    <property type="evidence" value="ECO:0007669"/>
    <property type="project" value="UniProtKB-KW"/>
</dbReference>
<feature type="repeat" description="Pumilio" evidence="7">
    <location>
        <begin position="544"/>
        <end position="585"/>
    </location>
</feature>
<gene>
    <name evidence="10" type="ORF">ERUC_LOCUS28573</name>
</gene>
<dbReference type="SUPFAM" id="SSF48371">
    <property type="entry name" value="ARM repeat"/>
    <property type="match status" value="1"/>
</dbReference>
<evidence type="ECO:0000256" key="7">
    <source>
        <dbReference type="PROSITE-ProRule" id="PRU00317"/>
    </source>
</evidence>
<organism evidence="10 11">
    <name type="scientific">Eruca vesicaria subsp. sativa</name>
    <name type="common">Garden rocket</name>
    <name type="synonym">Eruca sativa</name>
    <dbReference type="NCBI Taxonomy" id="29727"/>
    <lineage>
        <taxon>Eukaryota</taxon>
        <taxon>Viridiplantae</taxon>
        <taxon>Streptophyta</taxon>
        <taxon>Embryophyta</taxon>
        <taxon>Tracheophyta</taxon>
        <taxon>Spermatophyta</taxon>
        <taxon>Magnoliopsida</taxon>
        <taxon>eudicotyledons</taxon>
        <taxon>Gunneridae</taxon>
        <taxon>Pentapetalae</taxon>
        <taxon>rosids</taxon>
        <taxon>malvids</taxon>
        <taxon>Brassicales</taxon>
        <taxon>Brassicaceae</taxon>
        <taxon>Brassiceae</taxon>
        <taxon>Eruca</taxon>
    </lineage>
</organism>
<feature type="repeat" description="Pumilio" evidence="7">
    <location>
        <begin position="360"/>
        <end position="399"/>
    </location>
</feature>
<dbReference type="AlphaFoldDB" id="A0ABC8KUA3"/>
<evidence type="ECO:0000256" key="4">
    <source>
        <dbReference type="ARBA" id="ARBA00022845"/>
    </source>
</evidence>
<dbReference type="PROSITE" id="PS50302">
    <property type="entry name" value="PUM"/>
    <property type="match status" value="7"/>
</dbReference>
<evidence type="ECO:0000256" key="2">
    <source>
        <dbReference type="ARBA" id="ARBA00022490"/>
    </source>
</evidence>
<keyword evidence="4" id="KW-0810">Translation regulation</keyword>